<reference evidence="2 3" key="1">
    <citation type="submission" date="2013-12" db="EMBL/GenBank/DDBJ databases">
        <title>Annotated genome of Streptomyces scopuliridis.</title>
        <authorList>
            <person name="Olson J.B."/>
        </authorList>
    </citation>
    <scope>NUCLEOTIDE SEQUENCE [LARGE SCALE GENOMIC DNA]</scope>
    <source>
        <strain evidence="2 3">RB72</strain>
    </source>
</reference>
<evidence type="ECO:0000313" key="2">
    <source>
        <dbReference type="EMBL" id="PVE04356.1"/>
    </source>
</evidence>
<dbReference type="AlphaFoldDB" id="A0A2T7SNF8"/>
<dbReference type="EMBL" id="AZSP01000391">
    <property type="protein sequence ID" value="PVE04356.1"/>
    <property type="molecule type" value="Genomic_DNA"/>
</dbReference>
<evidence type="ECO:0000313" key="3">
    <source>
        <dbReference type="Proteomes" id="UP000245992"/>
    </source>
</evidence>
<feature type="compositionally biased region" description="Polar residues" evidence="1">
    <location>
        <begin position="540"/>
        <end position="554"/>
    </location>
</feature>
<evidence type="ECO:0000256" key="1">
    <source>
        <dbReference type="SAM" id="MobiDB-lite"/>
    </source>
</evidence>
<protein>
    <submittedName>
        <fullName evidence="2">Uncharacterized protein</fullName>
    </submittedName>
</protein>
<keyword evidence="3" id="KW-1185">Reference proteome</keyword>
<proteinExistence type="predicted"/>
<name>A0A2T7SNF8_9ACTN</name>
<accession>A0A2T7SNF8</accession>
<feature type="region of interest" description="Disordered" evidence="1">
    <location>
        <begin position="529"/>
        <end position="554"/>
    </location>
</feature>
<organism evidence="2 3">
    <name type="scientific">Streptomyces scopuliridis RB72</name>
    <dbReference type="NCBI Taxonomy" id="1440053"/>
    <lineage>
        <taxon>Bacteria</taxon>
        <taxon>Bacillati</taxon>
        <taxon>Actinomycetota</taxon>
        <taxon>Actinomycetes</taxon>
        <taxon>Kitasatosporales</taxon>
        <taxon>Streptomycetaceae</taxon>
        <taxon>Streptomyces</taxon>
    </lineage>
</organism>
<sequence>MSDTENERDISEQDYQDRLEVLRDRVAHLVVRDRRSVESAAERLVQKADVEIGHTEETAAELLATVVDPRSVQASQIRQQRVRGNRVLNLLRTTVWTPLLLVDATNGRFVVGQTYLSDPRIGELGSAHLALPAPESPPALPSLIYRGSRVAVAGALDSNAAYVLQHNNWMEDIAANGILMPLLAGHVEFRFSDGTPRQAVGVVDGTSRTASAHKLLGLTESEILAMEPTAQRRWLNKQMRDLGTEAERLTEAAGMDLAALIRTEQKLNALTAEADLIVGWGWDDKATLQQRTGKASYVSTLNLALGAQNIEPKAFSAEAQKTLLAERAVNTLADYALLSPDELVFALGREGLAEVAKKLGLSTHRDERCAWLIRLMTIPKKEERKVINEVLGVKSFSAKGRSPYVFELALRSFSGQDSQLLDRARNAAVHALWTNVGHEWEVVPRPEDADLDKLEREALAEVDGGGSGPCCYEVAARAVVPLLALGGLGVDRGSAAYRGHASVVVDKMITNAWGIKQLMATIRASRQPKPQFPRVDEDGQTISDGERSNTPSANNDWLRTRVLMKPTSTPASKADEAQQRTFTGLAGARAGFDAYRELMEPPYQSLNGDDWVTVARNARTLSKDLSLYVVSDD</sequence>
<comment type="caution">
    <text evidence="2">The sequence shown here is derived from an EMBL/GenBank/DDBJ whole genome shotgun (WGS) entry which is preliminary data.</text>
</comment>
<gene>
    <name evidence="2" type="ORF">Y717_12590</name>
</gene>
<dbReference type="RefSeq" id="WP_030353294.1">
    <property type="nucleotide sequence ID" value="NZ_AZSP01000391.1"/>
</dbReference>
<dbReference type="Proteomes" id="UP000245992">
    <property type="component" value="Unassembled WGS sequence"/>
</dbReference>